<evidence type="ECO:0000259" key="3">
    <source>
        <dbReference type="Pfam" id="PF03551"/>
    </source>
</evidence>
<dbReference type="InterPro" id="IPR036388">
    <property type="entry name" value="WH-like_DNA-bd_sf"/>
</dbReference>
<comment type="caution">
    <text evidence="4">The sequence shown here is derived from an EMBL/GenBank/DDBJ whole genome shotgun (WGS) entry which is preliminary data.</text>
</comment>
<gene>
    <name evidence="4" type="ORF">GJ654_12300</name>
</gene>
<dbReference type="PANTHER" id="PTHR43252">
    <property type="entry name" value="TRANSCRIPTIONAL REGULATOR YQJI"/>
    <property type="match status" value="1"/>
</dbReference>
<evidence type="ECO:0000256" key="2">
    <source>
        <dbReference type="SAM" id="MobiDB-lite"/>
    </source>
</evidence>
<dbReference type="InterPro" id="IPR036390">
    <property type="entry name" value="WH_DNA-bd_sf"/>
</dbReference>
<dbReference type="AlphaFoldDB" id="A0A6N8DRH3"/>
<feature type="domain" description="Transcription regulator PadR N-terminal" evidence="3">
    <location>
        <begin position="44"/>
        <end position="112"/>
    </location>
</feature>
<dbReference type="Gene3D" id="1.10.10.10">
    <property type="entry name" value="Winged helix-like DNA-binding domain superfamily/Winged helix DNA-binding domain"/>
    <property type="match status" value="1"/>
</dbReference>
<accession>A0A6N8DRH3</accession>
<keyword evidence="1" id="KW-0175">Coiled coil</keyword>
<dbReference type="Pfam" id="PF03551">
    <property type="entry name" value="PadR"/>
    <property type="match status" value="1"/>
</dbReference>
<feature type="compositionally biased region" description="Gly residues" evidence="2">
    <location>
        <begin position="1"/>
        <end position="26"/>
    </location>
</feature>
<feature type="coiled-coil region" evidence="1">
    <location>
        <begin position="108"/>
        <end position="135"/>
    </location>
</feature>
<feature type="region of interest" description="Disordered" evidence="2">
    <location>
        <begin position="1"/>
        <end position="32"/>
    </location>
</feature>
<dbReference type="SUPFAM" id="SSF46785">
    <property type="entry name" value="Winged helix' DNA-binding domain"/>
    <property type="match status" value="1"/>
</dbReference>
<dbReference type="InterPro" id="IPR005149">
    <property type="entry name" value="Tscrpt_reg_PadR_N"/>
</dbReference>
<dbReference type="PANTHER" id="PTHR43252:SF7">
    <property type="entry name" value="TRANSCRIPTIONAL REGULATOR YQJI"/>
    <property type="match status" value="1"/>
</dbReference>
<dbReference type="Proteomes" id="UP000439113">
    <property type="component" value="Unassembled WGS sequence"/>
</dbReference>
<dbReference type="OrthoDB" id="9814826at2"/>
<name>A0A6N8DRH3_RHOAC</name>
<evidence type="ECO:0000313" key="5">
    <source>
        <dbReference type="Proteomes" id="UP000439113"/>
    </source>
</evidence>
<evidence type="ECO:0000313" key="4">
    <source>
        <dbReference type="EMBL" id="MTV31771.1"/>
    </source>
</evidence>
<proteinExistence type="predicted"/>
<organism evidence="4 5">
    <name type="scientific">Rhodoblastus acidophilus</name>
    <name type="common">Rhodopseudomonas acidophila</name>
    <dbReference type="NCBI Taxonomy" id="1074"/>
    <lineage>
        <taxon>Bacteria</taxon>
        <taxon>Pseudomonadati</taxon>
        <taxon>Pseudomonadota</taxon>
        <taxon>Alphaproteobacteria</taxon>
        <taxon>Hyphomicrobiales</taxon>
        <taxon>Rhodoblastaceae</taxon>
        <taxon>Rhodoblastus</taxon>
    </lineage>
</organism>
<dbReference type="EMBL" id="WNKS01000010">
    <property type="protein sequence ID" value="MTV31771.1"/>
    <property type="molecule type" value="Genomic_DNA"/>
</dbReference>
<evidence type="ECO:0000256" key="1">
    <source>
        <dbReference type="SAM" id="Coils"/>
    </source>
</evidence>
<protein>
    <submittedName>
        <fullName evidence="4">PadR family transcriptional regulator</fullName>
    </submittedName>
</protein>
<reference evidence="4 5" key="1">
    <citation type="submission" date="2019-11" db="EMBL/GenBank/DDBJ databases">
        <title>Whole-genome sequence of a Rhodoblastus acidophilus DSM 142.</title>
        <authorList>
            <person name="Kyndt J.A."/>
            <person name="Meyer T.E."/>
        </authorList>
    </citation>
    <scope>NUCLEOTIDE SEQUENCE [LARGE SCALE GENOMIC DNA]</scope>
    <source>
        <strain evidence="4 5">DSM 142</strain>
    </source>
</reference>
<sequence>MRGGGFGNRGGGRGPFGRGGPGGGHGGGRERKRMFEGGELRMVMLLLIEQEPRHGYDIIRELEARTGGAYAPSAGVIYPTLTLLEETGLVAAQASGAKKLYAITDEGQAELDKSRAEAEAALARLEALRKRGEAMDMGPVFRAMTNLKAVLQQKALDAGNKAQLLDVAEIIDEAARKIERL</sequence>